<feature type="compositionally biased region" description="Basic residues" evidence="5">
    <location>
        <begin position="293"/>
        <end position="305"/>
    </location>
</feature>
<evidence type="ECO:0000256" key="4">
    <source>
        <dbReference type="ARBA" id="ARBA00023136"/>
    </source>
</evidence>
<feature type="compositionally biased region" description="Basic residues" evidence="5">
    <location>
        <begin position="320"/>
        <end position="344"/>
    </location>
</feature>
<proteinExistence type="predicted"/>
<feature type="compositionally biased region" description="Polar residues" evidence="5">
    <location>
        <begin position="1"/>
        <end position="10"/>
    </location>
</feature>
<gene>
    <name evidence="6" type="ORF">CB5_LOCUS10888</name>
</gene>
<dbReference type="GO" id="GO:0045492">
    <property type="term" value="P:xylan biosynthetic process"/>
    <property type="evidence" value="ECO:0007669"/>
    <property type="project" value="InterPro"/>
</dbReference>
<reference evidence="6" key="1">
    <citation type="submission" date="2020-07" db="EMBL/GenBank/DDBJ databases">
        <authorList>
            <person name="Lin J."/>
        </authorList>
    </citation>
    <scope>NUCLEOTIDE SEQUENCE</scope>
</reference>
<feature type="region of interest" description="Disordered" evidence="5">
    <location>
        <begin position="1"/>
        <end position="53"/>
    </location>
</feature>
<keyword evidence="4" id="KW-0472">Membrane</keyword>
<dbReference type="NCBIfam" id="TIGR01627">
    <property type="entry name" value="A_thal_3515"/>
    <property type="match status" value="1"/>
</dbReference>
<dbReference type="EMBL" id="LR862146">
    <property type="protein sequence ID" value="CAD1827677.1"/>
    <property type="molecule type" value="Genomic_DNA"/>
</dbReference>
<dbReference type="GO" id="GO:0000139">
    <property type="term" value="C:Golgi membrane"/>
    <property type="evidence" value="ECO:0007669"/>
    <property type="project" value="UniProtKB-SubCell"/>
</dbReference>
<dbReference type="PANTHER" id="PTHR31444">
    <property type="entry name" value="OS11G0490100 PROTEIN"/>
    <property type="match status" value="1"/>
</dbReference>
<feature type="region of interest" description="Disordered" evidence="5">
    <location>
        <begin position="65"/>
        <end position="88"/>
    </location>
</feature>
<organism evidence="6">
    <name type="scientific">Ananas comosus var. bracteatus</name>
    <name type="common">red pineapple</name>
    <dbReference type="NCBI Taxonomy" id="296719"/>
    <lineage>
        <taxon>Eukaryota</taxon>
        <taxon>Viridiplantae</taxon>
        <taxon>Streptophyta</taxon>
        <taxon>Embryophyta</taxon>
        <taxon>Tracheophyta</taxon>
        <taxon>Spermatophyta</taxon>
        <taxon>Magnoliopsida</taxon>
        <taxon>Liliopsida</taxon>
        <taxon>Poales</taxon>
        <taxon>Bromeliaceae</taxon>
        <taxon>Bromelioideae</taxon>
        <taxon>Ananas</taxon>
    </lineage>
</organism>
<protein>
    <submittedName>
        <fullName evidence="6">Uncharacterized protein</fullName>
    </submittedName>
</protein>
<evidence type="ECO:0000256" key="5">
    <source>
        <dbReference type="SAM" id="MobiDB-lite"/>
    </source>
</evidence>
<sequence>MKGFNSNEKQQLLLLHKPASNGGGGGASGGGGGGGGGGRRRRPRWRCSAAQPPAVAGRLPLLLHRRLPPHPPLHRPRPPPPLPPSTPTTVSVAVAVATSEPTATAAAAAKKEGEGAAPGLAEQVFDALVHYAAAANASARSMTERDMRAVAGVLRRRAPCNLLVFGLGPETALWRALNHGGRTVFLDENEYYIAHLERRLPGLEAYDVAYTTRVADLPDLLAGARASRAGDCRPVQDLLFSECRLALNDLPNHLYDVAWDVVLVDGPAATPAPPPAAWPPSSPPPSWPTPAPLRRRRRPRPRLRARGREALQRGVPLPRQPRRRLPDRHPRPLHRPPQHRRRILPQCHRNRRRRRRRRHRQLFGDGGVVYYC</sequence>
<evidence type="ECO:0000256" key="3">
    <source>
        <dbReference type="ARBA" id="ARBA00022989"/>
    </source>
</evidence>
<keyword evidence="2" id="KW-0812">Transmembrane</keyword>
<dbReference type="Pfam" id="PF21729">
    <property type="entry name" value="IRX15_IRX15L_GXM"/>
    <property type="match status" value="1"/>
</dbReference>
<feature type="region of interest" description="Disordered" evidence="5">
    <location>
        <begin position="271"/>
        <end position="344"/>
    </location>
</feature>
<evidence type="ECO:0000256" key="2">
    <source>
        <dbReference type="ARBA" id="ARBA00022692"/>
    </source>
</evidence>
<feature type="compositionally biased region" description="Basic residues" evidence="5">
    <location>
        <begin position="65"/>
        <end position="77"/>
    </location>
</feature>
<comment type="subcellular location">
    <subcellularLocation>
        <location evidence="1">Golgi apparatus membrane</location>
        <topology evidence="1">Single-pass membrane protein</topology>
    </subcellularLocation>
</comment>
<evidence type="ECO:0000313" key="6">
    <source>
        <dbReference type="EMBL" id="CAD1827677.1"/>
    </source>
</evidence>
<dbReference type="InterPro" id="IPR006514">
    <property type="entry name" value="IRX15/GXM/AGM"/>
</dbReference>
<keyword evidence="3" id="KW-1133">Transmembrane helix</keyword>
<feature type="compositionally biased region" description="Gly residues" evidence="5">
    <location>
        <begin position="21"/>
        <end position="37"/>
    </location>
</feature>
<dbReference type="AlphaFoldDB" id="A0A6V7PA08"/>
<evidence type="ECO:0000256" key="1">
    <source>
        <dbReference type="ARBA" id="ARBA00004194"/>
    </source>
</evidence>
<name>A0A6V7PA08_ANACO</name>
<feature type="compositionally biased region" description="Pro residues" evidence="5">
    <location>
        <begin position="271"/>
        <end position="291"/>
    </location>
</feature>
<accession>A0A6V7PA08</accession>